<keyword evidence="3" id="KW-1185">Reference proteome</keyword>
<dbReference type="PANTHER" id="PTHR39963">
    <property type="entry name" value="SLL0983 PROTEIN"/>
    <property type="match status" value="1"/>
</dbReference>
<dbReference type="GO" id="GO:0016645">
    <property type="term" value="F:oxidoreductase activity, acting on the CH-NH group of donors"/>
    <property type="evidence" value="ECO:0007669"/>
    <property type="project" value="InterPro"/>
</dbReference>
<dbReference type="EMBL" id="JAEQBW010000008">
    <property type="protein sequence ID" value="MBK6266488.1"/>
    <property type="molecule type" value="Genomic_DNA"/>
</dbReference>
<evidence type="ECO:0000259" key="1">
    <source>
        <dbReference type="Pfam" id="PF05430"/>
    </source>
</evidence>
<name>A0A935CD16_9BACT</name>
<dbReference type="RefSeq" id="WP_201432171.1">
    <property type="nucleotide sequence ID" value="NZ_JAEQBW010000008.1"/>
</dbReference>
<dbReference type="GO" id="GO:0004808">
    <property type="term" value="F:tRNA (5-methylaminomethyl-2-thiouridylate)(34)-methyltransferase activity"/>
    <property type="evidence" value="ECO:0007669"/>
    <property type="project" value="InterPro"/>
</dbReference>
<dbReference type="InterPro" id="IPR029063">
    <property type="entry name" value="SAM-dependent_MTases_sf"/>
</dbReference>
<dbReference type="CDD" id="cd02440">
    <property type="entry name" value="AdoMet_MTases"/>
    <property type="match status" value="1"/>
</dbReference>
<dbReference type="InterPro" id="IPR047785">
    <property type="entry name" value="tRNA_MNMC2"/>
</dbReference>
<gene>
    <name evidence="2" type="primary">mnmD</name>
    <name evidence="2" type="ORF">JKA74_15695</name>
</gene>
<reference evidence="2" key="1">
    <citation type="submission" date="2021-01" db="EMBL/GenBank/DDBJ databases">
        <title>Marivirga aurantiaca sp. nov., isolated from intertidal surface sediments.</title>
        <authorList>
            <person name="Zhang M."/>
        </authorList>
    </citation>
    <scope>NUCLEOTIDE SEQUENCE</scope>
    <source>
        <strain evidence="2">S37H4</strain>
    </source>
</reference>
<proteinExistence type="predicted"/>
<sequence length="232" mass="26385">MSSVKIITTEDGSHSLYHQDLKETYHSFHGALQESRHVFIDKGLRYWRTKEGLPDFLKIFEVGLGTGLNALLAAQFAMDSGISIEYTGVEPFPLEEATIDQLNYVAQLESGAPGDDRLKNTFKRIHSVKWEEPVEIYPYFELTKHQIKLEDYNLNSSENFDIIFFDAFAPNKQAELWELSIIQKCYKLLKKGGVFVTYSAKGQLKRDLKSAGFEVETLPGPPGKKEMVRGVK</sequence>
<evidence type="ECO:0000313" key="2">
    <source>
        <dbReference type="EMBL" id="MBK6266488.1"/>
    </source>
</evidence>
<dbReference type="Proteomes" id="UP000611723">
    <property type="component" value="Unassembled WGS sequence"/>
</dbReference>
<comment type="caution">
    <text evidence="2">The sequence shown here is derived from an EMBL/GenBank/DDBJ whole genome shotgun (WGS) entry which is preliminary data.</text>
</comment>
<dbReference type="Pfam" id="PF05430">
    <property type="entry name" value="Methyltransf_30"/>
    <property type="match status" value="1"/>
</dbReference>
<evidence type="ECO:0000313" key="3">
    <source>
        <dbReference type="Proteomes" id="UP000611723"/>
    </source>
</evidence>
<dbReference type="PANTHER" id="PTHR39963:SF1">
    <property type="entry name" value="MNMC-LIKE METHYLTRANSFERASE DOMAIN-CONTAINING PROTEIN"/>
    <property type="match status" value="1"/>
</dbReference>
<dbReference type="SUPFAM" id="SSF53335">
    <property type="entry name" value="S-adenosyl-L-methionine-dependent methyltransferases"/>
    <property type="match status" value="1"/>
</dbReference>
<feature type="domain" description="MnmC-like methyltransferase" evidence="1">
    <location>
        <begin position="153"/>
        <end position="232"/>
    </location>
</feature>
<organism evidence="2 3">
    <name type="scientific">Marivirga aurantiaca</name>
    <dbReference type="NCBI Taxonomy" id="2802615"/>
    <lineage>
        <taxon>Bacteria</taxon>
        <taxon>Pseudomonadati</taxon>
        <taxon>Bacteroidota</taxon>
        <taxon>Cytophagia</taxon>
        <taxon>Cytophagales</taxon>
        <taxon>Marivirgaceae</taxon>
        <taxon>Marivirga</taxon>
    </lineage>
</organism>
<protein>
    <submittedName>
        <fullName evidence="2">tRNA (5-methylaminomethyl-2-thiouridine)(34)-methyltransferase MnmD</fullName>
    </submittedName>
</protein>
<dbReference type="AlphaFoldDB" id="A0A935CD16"/>
<dbReference type="InterPro" id="IPR008471">
    <property type="entry name" value="MnmC-like_methylTransf"/>
</dbReference>
<dbReference type="Gene3D" id="3.40.50.150">
    <property type="entry name" value="Vaccinia Virus protein VP39"/>
    <property type="match status" value="1"/>
</dbReference>
<dbReference type="NCBIfam" id="NF033855">
    <property type="entry name" value="tRNA_MNMC2"/>
    <property type="match status" value="1"/>
</dbReference>
<accession>A0A935CD16</accession>